<feature type="region of interest" description="Disordered" evidence="13">
    <location>
        <begin position="1"/>
        <end position="98"/>
    </location>
</feature>
<dbReference type="GeneID" id="25328696"/>
<dbReference type="SMART" id="SM01044">
    <property type="entry name" value="Btz"/>
    <property type="match status" value="1"/>
</dbReference>
<evidence type="ECO:0000313" key="15">
    <source>
        <dbReference type="EMBL" id="KIW54428.1"/>
    </source>
</evidence>
<name>A0A0D2EG56_9EURO</name>
<dbReference type="STRING" id="348802.A0A0D2EG56"/>
<evidence type="ECO:0000256" key="12">
    <source>
        <dbReference type="ARBA" id="ARBA00023242"/>
    </source>
</evidence>
<feature type="region of interest" description="Disordered" evidence="13">
    <location>
        <begin position="382"/>
        <end position="414"/>
    </location>
</feature>
<feature type="compositionally biased region" description="Basic and acidic residues" evidence="13">
    <location>
        <begin position="1"/>
        <end position="11"/>
    </location>
</feature>
<keyword evidence="11" id="KW-0508">mRNA splicing</keyword>
<evidence type="ECO:0000256" key="1">
    <source>
        <dbReference type="ARBA" id="ARBA00004123"/>
    </source>
</evidence>
<feature type="compositionally biased region" description="Polar residues" evidence="13">
    <location>
        <begin position="87"/>
        <end position="98"/>
    </location>
</feature>
<evidence type="ECO:0000259" key="14">
    <source>
        <dbReference type="SMART" id="SM01044"/>
    </source>
</evidence>
<dbReference type="HOGENOM" id="CLU_018142_0_0_1"/>
<dbReference type="AlphaFoldDB" id="A0A0D2EG56"/>
<feature type="compositionally biased region" description="Basic and acidic residues" evidence="13">
    <location>
        <begin position="219"/>
        <end position="236"/>
    </location>
</feature>
<evidence type="ECO:0000256" key="8">
    <source>
        <dbReference type="ARBA" id="ARBA00022845"/>
    </source>
</evidence>
<evidence type="ECO:0000256" key="2">
    <source>
        <dbReference type="ARBA" id="ARBA00004496"/>
    </source>
</evidence>
<keyword evidence="12" id="KW-0539">Nucleus</keyword>
<evidence type="ECO:0000256" key="13">
    <source>
        <dbReference type="SAM" id="MobiDB-lite"/>
    </source>
</evidence>
<evidence type="ECO:0000256" key="4">
    <source>
        <dbReference type="ARBA" id="ARBA00022448"/>
    </source>
</evidence>
<proteinExistence type="inferred from homology"/>
<feature type="compositionally biased region" description="Acidic residues" evidence="13">
    <location>
        <begin position="20"/>
        <end position="34"/>
    </location>
</feature>
<dbReference type="GO" id="GO:0005737">
    <property type="term" value="C:cytoplasm"/>
    <property type="evidence" value="ECO:0007669"/>
    <property type="project" value="UniProtKB-SubCell"/>
</dbReference>
<dbReference type="GO" id="GO:0006417">
    <property type="term" value="P:regulation of translation"/>
    <property type="evidence" value="ECO:0007669"/>
    <property type="project" value="UniProtKB-KW"/>
</dbReference>
<feature type="domain" description="Btz" evidence="14">
    <location>
        <begin position="124"/>
        <end position="259"/>
    </location>
</feature>
<keyword evidence="16" id="KW-1185">Reference proteome</keyword>
<evidence type="ECO:0000256" key="11">
    <source>
        <dbReference type="ARBA" id="ARBA00023187"/>
    </source>
</evidence>
<accession>A0A0D2EG56</accession>
<keyword evidence="8" id="KW-0810">Translation regulation</keyword>
<keyword evidence="10" id="KW-0866">Nonsense-mediated mRNA decay</keyword>
<dbReference type="OrthoDB" id="5413466at2759"/>
<evidence type="ECO:0000256" key="9">
    <source>
        <dbReference type="ARBA" id="ARBA00022884"/>
    </source>
</evidence>
<dbReference type="Pfam" id="PF09405">
    <property type="entry name" value="Btz"/>
    <property type="match status" value="1"/>
</dbReference>
<keyword evidence="7" id="KW-0509">mRNA transport</keyword>
<feature type="compositionally biased region" description="Polar residues" evidence="13">
    <location>
        <begin position="249"/>
        <end position="265"/>
    </location>
</feature>
<dbReference type="Proteomes" id="UP000054342">
    <property type="component" value="Unassembled WGS sequence"/>
</dbReference>
<keyword evidence="4" id="KW-0813">Transport</keyword>
<dbReference type="GO" id="GO:0051028">
    <property type="term" value="P:mRNA transport"/>
    <property type="evidence" value="ECO:0007669"/>
    <property type="project" value="UniProtKB-KW"/>
</dbReference>
<feature type="compositionally biased region" description="Polar residues" evidence="13">
    <location>
        <begin position="68"/>
        <end position="78"/>
    </location>
</feature>
<sequence length="676" mass="72983">MPAPGRKDLLSRRRRRPVEGEDEESVAGDFDDSMSEGSSVSDGDDEAEVEGSGSSDDEHGPAKHTSTKGRGTTESATQEIVPATPEEASTANGAFTTTAETHAMLHGVSRGQRPEETEEIHFDDLSTVGGSATDTEVAIPRAPRHETPAERSLREHQEYISQRNVDPAFVPNRGKFFLHDDRNSSSNGATARPFVLGRGRARGHGPAMNSGRGVGFNEPTERPWAHDLHEGHEKGQSSELPRTQPVAESRTSQTENPRGTTAPNRVFSFTTVLGNVAVQISFPGMEHKKSVPNVVKKQHTLLPQHRPPLRRDKPVRVSIPGEPPRYIFPSTERSFIFIPRAMRPNKQAYFRGRGRGSFHGSRRPSIYGSAYTPSIAMSRKSSFGASTMRDGIRSPAESVMSRATGPGMDPTRPIVRMPSGVPTPSISRTGFPIVNGQMGGNVLPAIIQTPAFYGSHITTIPMHQPRPQKTVSVADIESPASFPVKAPLQQQEQPFHQQVPAHIPSSYGEEKASQPAEQILPVMAGTTPLSQIPEGAVFAQGFQSYPVMGGPAFFGGPYQSGPVFYPGIADSSSFTLPMTGPGLAPSFIPGSQSHPVNYMHAPGRMEGSVPNNMMAHESNGMVYYYNPPAFTPDAQGGAQQYPLTNGNVMTMPNGPPSQPFYYSGVPNGMYYPAQTG</sequence>
<dbReference type="GO" id="GO:0008380">
    <property type="term" value="P:RNA splicing"/>
    <property type="evidence" value="ECO:0007669"/>
    <property type="project" value="UniProtKB-KW"/>
</dbReference>
<dbReference type="GO" id="GO:0035145">
    <property type="term" value="C:exon-exon junction complex"/>
    <property type="evidence" value="ECO:0007669"/>
    <property type="project" value="InterPro"/>
</dbReference>
<evidence type="ECO:0000256" key="10">
    <source>
        <dbReference type="ARBA" id="ARBA00023161"/>
    </source>
</evidence>
<keyword evidence="5" id="KW-0963">Cytoplasm</keyword>
<evidence type="ECO:0000256" key="3">
    <source>
        <dbReference type="ARBA" id="ARBA00009548"/>
    </source>
</evidence>
<dbReference type="GO" id="GO:0003729">
    <property type="term" value="F:mRNA binding"/>
    <property type="evidence" value="ECO:0007669"/>
    <property type="project" value="InterPro"/>
</dbReference>
<organism evidence="15 16">
    <name type="scientific">Exophiala xenobiotica</name>
    <dbReference type="NCBI Taxonomy" id="348802"/>
    <lineage>
        <taxon>Eukaryota</taxon>
        <taxon>Fungi</taxon>
        <taxon>Dikarya</taxon>
        <taxon>Ascomycota</taxon>
        <taxon>Pezizomycotina</taxon>
        <taxon>Eurotiomycetes</taxon>
        <taxon>Chaetothyriomycetidae</taxon>
        <taxon>Chaetothyriales</taxon>
        <taxon>Herpotrichiellaceae</taxon>
        <taxon>Exophiala</taxon>
    </lineage>
</organism>
<dbReference type="EMBL" id="KN847320">
    <property type="protein sequence ID" value="KIW54428.1"/>
    <property type="molecule type" value="Genomic_DNA"/>
</dbReference>
<feature type="region of interest" description="Disordered" evidence="13">
    <location>
        <begin position="141"/>
        <end position="162"/>
    </location>
</feature>
<feature type="region of interest" description="Disordered" evidence="13">
    <location>
        <begin position="177"/>
        <end position="265"/>
    </location>
</feature>
<gene>
    <name evidence="15" type="ORF">PV05_06788</name>
</gene>
<protein>
    <recommendedName>
        <fullName evidence="14">Btz domain-containing protein</fullName>
    </recommendedName>
</protein>
<feature type="compositionally biased region" description="Basic and acidic residues" evidence="13">
    <location>
        <begin position="143"/>
        <end position="158"/>
    </location>
</feature>
<keyword evidence="6" id="KW-0507">mRNA processing</keyword>
<reference evidence="15 16" key="1">
    <citation type="submission" date="2015-01" db="EMBL/GenBank/DDBJ databases">
        <title>The Genome Sequence of Exophiala xenobiotica CBS118157.</title>
        <authorList>
            <consortium name="The Broad Institute Genomics Platform"/>
            <person name="Cuomo C."/>
            <person name="de Hoog S."/>
            <person name="Gorbushina A."/>
            <person name="Stielow B."/>
            <person name="Teixiera M."/>
            <person name="Abouelleil A."/>
            <person name="Chapman S.B."/>
            <person name="Priest M."/>
            <person name="Young S.K."/>
            <person name="Wortman J."/>
            <person name="Nusbaum C."/>
            <person name="Birren B."/>
        </authorList>
    </citation>
    <scope>NUCLEOTIDE SEQUENCE [LARGE SCALE GENOMIC DNA]</scope>
    <source>
        <strain evidence="15 16">CBS 118157</strain>
    </source>
</reference>
<dbReference type="GO" id="GO:0006397">
    <property type="term" value="P:mRNA processing"/>
    <property type="evidence" value="ECO:0007669"/>
    <property type="project" value="UniProtKB-KW"/>
</dbReference>
<dbReference type="InterPro" id="IPR018545">
    <property type="entry name" value="Btz_dom"/>
</dbReference>
<comment type="similarity">
    <text evidence="3">Belongs to the CASC3 family.</text>
</comment>
<dbReference type="RefSeq" id="XP_013315012.1">
    <property type="nucleotide sequence ID" value="XM_013459558.1"/>
</dbReference>
<comment type="subcellular location">
    <subcellularLocation>
        <location evidence="2">Cytoplasm</location>
    </subcellularLocation>
    <subcellularLocation>
        <location evidence="1">Nucleus</location>
    </subcellularLocation>
</comment>
<evidence type="ECO:0000256" key="7">
    <source>
        <dbReference type="ARBA" id="ARBA00022816"/>
    </source>
</evidence>
<evidence type="ECO:0000256" key="5">
    <source>
        <dbReference type="ARBA" id="ARBA00022490"/>
    </source>
</evidence>
<keyword evidence="9" id="KW-0694">RNA-binding</keyword>
<evidence type="ECO:0000256" key="6">
    <source>
        <dbReference type="ARBA" id="ARBA00022664"/>
    </source>
</evidence>
<dbReference type="GO" id="GO:0000184">
    <property type="term" value="P:nuclear-transcribed mRNA catabolic process, nonsense-mediated decay"/>
    <property type="evidence" value="ECO:0007669"/>
    <property type="project" value="UniProtKB-KW"/>
</dbReference>
<evidence type="ECO:0000313" key="16">
    <source>
        <dbReference type="Proteomes" id="UP000054342"/>
    </source>
</evidence>